<sequence>MKTKAIQFWDWLRTSFWFVPTLATILAIGLSFMMTHLDGRIGDDWPQTWWIYGGQPEGGRILLSTIAGSMITVAGVVFSITIVVLSLASSQFGPRLLRNFMRDPGNQIVLGTFVGTFIYCLLVLRTVTGDGEEGFVPHLSITFGIVLAIFSLGVLIYFIHHISASIQASTIISTVGEELDEAIDGVFPEELGEETPESRQRGKADIPKEFEAEAVSICASEIGYLQAIDNEKLMRLARQKNLLLRLVQRPGDYISWGHVLVRAWPRERVDETVSGQIHAAFILGRERTLTQDVKFGIQQLVETAVRAVSPGINDPFTATTCIDRLGASLSRLAERTIPSPYRYDDENHLRIIADPVTFVEVAEDAFEDIRQYGSSSIAVTLRLLESLAVIGTHIHREEDRAALLRHAEQVKTEAKEKLTMSWYRSEIDARYAAVLRALTRQREAA</sequence>
<evidence type="ECO:0000313" key="3">
    <source>
        <dbReference type="Proteomes" id="UP000534783"/>
    </source>
</evidence>
<keyword evidence="1" id="KW-1133">Transmembrane helix</keyword>
<feature type="transmembrane region" description="Helical" evidence="1">
    <location>
        <begin position="12"/>
        <end position="34"/>
    </location>
</feature>
<dbReference type="Proteomes" id="UP000534783">
    <property type="component" value="Unassembled WGS sequence"/>
</dbReference>
<feature type="transmembrane region" description="Helical" evidence="1">
    <location>
        <begin position="139"/>
        <end position="159"/>
    </location>
</feature>
<comment type="caution">
    <text evidence="2">The sequence shown here is derived from an EMBL/GenBank/DDBJ whole genome shotgun (WGS) entry which is preliminary data.</text>
</comment>
<feature type="transmembrane region" description="Helical" evidence="1">
    <location>
        <begin position="108"/>
        <end position="127"/>
    </location>
</feature>
<feature type="transmembrane region" description="Helical" evidence="1">
    <location>
        <begin position="61"/>
        <end position="87"/>
    </location>
</feature>
<protein>
    <submittedName>
        <fullName evidence="2">DUF2254 domain-containing protein</fullName>
    </submittedName>
</protein>
<dbReference type="AlphaFoldDB" id="A0A7X6IBL7"/>
<dbReference type="InterPro" id="IPR018723">
    <property type="entry name" value="DUF2254_membrane"/>
</dbReference>
<dbReference type="RefSeq" id="WP_168060360.1">
    <property type="nucleotide sequence ID" value="NZ_VTOW01000002.1"/>
</dbReference>
<organism evidence="2 3">
    <name type="scientific">Candidatus Manganitrophus noduliformans</name>
    <dbReference type="NCBI Taxonomy" id="2606439"/>
    <lineage>
        <taxon>Bacteria</taxon>
        <taxon>Pseudomonadati</taxon>
        <taxon>Nitrospirota</taxon>
        <taxon>Nitrospiria</taxon>
        <taxon>Candidatus Troglogloeales</taxon>
        <taxon>Candidatus Manganitrophaceae</taxon>
        <taxon>Candidatus Manganitrophus</taxon>
    </lineage>
</organism>
<evidence type="ECO:0000313" key="2">
    <source>
        <dbReference type="EMBL" id="NKE71590.1"/>
    </source>
</evidence>
<keyword evidence="1" id="KW-0472">Membrane</keyword>
<keyword evidence="3" id="KW-1185">Reference proteome</keyword>
<keyword evidence="1" id="KW-0812">Transmembrane</keyword>
<evidence type="ECO:0000256" key="1">
    <source>
        <dbReference type="SAM" id="Phobius"/>
    </source>
</evidence>
<dbReference type="EMBL" id="VTOW01000002">
    <property type="protein sequence ID" value="NKE71590.1"/>
    <property type="molecule type" value="Genomic_DNA"/>
</dbReference>
<accession>A0A7X6IBL7</accession>
<gene>
    <name evidence="2" type="ORF">MNODULE_12650</name>
</gene>
<name>A0A7X6IBL7_9BACT</name>
<reference evidence="2 3" key="1">
    <citation type="journal article" date="2020" name="Nature">
        <title>Bacterial chemolithoautotrophy via manganese oxidation.</title>
        <authorList>
            <person name="Yu H."/>
            <person name="Leadbetter J.R."/>
        </authorList>
    </citation>
    <scope>NUCLEOTIDE SEQUENCE [LARGE SCALE GENOMIC DNA]</scope>
    <source>
        <strain evidence="2 3">Mn-1</strain>
    </source>
</reference>
<proteinExistence type="predicted"/>
<dbReference type="Pfam" id="PF10011">
    <property type="entry name" value="DUF2254"/>
    <property type="match status" value="1"/>
</dbReference>